<keyword evidence="4 11" id="KW-0679">Respiratory chain</keyword>
<evidence type="ECO:0000256" key="8">
    <source>
        <dbReference type="ARBA" id="ARBA00022989"/>
    </source>
</evidence>
<evidence type="ECO:0000256" key="1">
    <source>
        <dbReference type="ARBA" id="ARBA00004298"/>
    </source>
</evidence>
<comment type="similarity">
    <text evidence="2 11">Belongs to the complex I NDUFA13 subunit family.</text>
</comment>
<organism evidence="13 14">
    <name type="scientific">Trichosporon asahii var. asahii (strain ATCC 90039 / CBS 2479 / JCM 2466 / KCTC 7840 / NBRC 103889/ NCYC 2677 / UAMH 7654)</name>
    <name type="common">Yeast</name>
    <dbReference type="NCBI Taxonomy" id="1186058"/>
    <lineage>
        <taxon>Eukaryota</taxon>
        <taxon>Fungi</taxon>
        <taxon>Dikarya</taxon>
        <taxon>Basidiomycota</taxon>
        <taxon>Agaricomycotina</taxon>
        <taxon>Tremellomycetes</taxon>
        <taxon>Trichosporonales</taxon>
        <taxon>Trichosporonaceae</taxon>
        <taxon>Trichosporon</taxon>
    </lineage>
</organism>
<evidence type="ECO:0000256" key="9">
    <source>
        <dbReference type="ARBA" id="ARBA00023128"/>
    </source>
</evidence>
<gene>
    <name evidence="13" type="ORF">A1Q1_06311</name>
</gene>
<comment type="caution">
    <text evidence="13">The sequence shown here is derived from an EMBL/GenBank/DDBJ whole genome shotgun (WGS) entry which is preliminary data.</text>
</comment>
<protein>
    <recommendedName>
        <fullName evidence="11">NADH dehydrogenase [ubiquinone] 1 alpha subcomplex subunit 13</fullName>
    </recommendedName>
</protein>
<comment type="function">
    <text evidence="11">Complex I functions in the transfer of electrons from NADH to the respiratory chain. Accessory subunit of the mitochondrial membrane respiratory chain NADH dehydrogenase (Complex I), that is believed not to be involved in catalysis.</text>
</comment>
<evidence type="ECO:0000256" key="6">
    <source>
        <dbReference type="ARBA" id="ARBA00022792"/>
    </source>
</evidence>
<dbReference type="GO" id="GO:0005743">
    <property type="term" value="C:mitochondrial inner membrane"/>
    <property type="evidence" value="ECO:0007669"/>
    <property type="project" value="UniProtKB-SubCell"/>
</dbReference>
<keyword evidence="8 11" id="KW-1133">Transmembrane helix</keyword>
<evidence type="ECO:0000256" key="10">
    <source>
        <dbReference type="ARBA" id="ARBA00023136"/>
    </source>
</evidence>
<keyword evidence="9 11" id="KW-0496">Mitochondrion</keyword>
<dbReference type="Proteomes" id="UP000002748">
    <property type="component" value="Unassembled WGS sequence"/>
</dbReference>
<proteinExistence type="inferred from homology"/>
<accession>J4UK31</accession>
<evidence type="ECO:0000313" key="14">
    <source>
        <dbReference type="Proteomes" id="UP000002748"/>
    </source>
</evidence>
<evidence type="ECO:0000256" key="11">
    <source>
        <dbReference type="RuleBase" id="RU368034"/>
    </source>
</evidence>
<evidence type="ECO:0000256" key="12">
    <source>
        <dbReference type="SAM" id="Coils"/>
    </source>
</evidence>
<keyword evidence="5 11" id="KW-0812">Transmembrane</keyword>
<name>J4UK31_TRIAS</name>
<keyword evidence="6 11" id="KW-0999">Mitochondrion inner membrane</keyword>
<dbReference type="KEGG" id="tasa:A1Q1_06311"/>
<evidence type="ECO:0000256" key="3">
    <source>
        <dbReference type="ARBA" id="ARBA00022448"/>
    </source>
</evidence>
<keyword evidence="3 11" id="KW-0813">Transport</keyword>
<dbReference type="Pfam" id="PF06212">
    <property type="entry name" value="GRIM-19"/>
    <property type="match status" value="1"/>
</dbReference>
<dbReference type="PANTHER" id="PTHR12966:SF0">
    <property type="entry name" value="NADH DEHYDROGENASE [UBIQUINONE] 1 ALPHA SUBCOMPLEX SUBUNIT 13"/>
    <property type="match status" value="1"/>
</dbReference>
<sequence>MNYKGPRQDMPPAGGYEKVHYRRNLPVRGPSGIAIFALVGAISAFGFYKVGQSNAEKRELARERAWSRIYLVPAILAEQDRDAYRRNVAALEREKQIMKDVPGWEAGKSVYNTKHYVPSTVVVI</sequence>
<evidence type="ECO:0000256" key="5">
    <source>
        <dbReference type="ARBA" id="ARBA00022692"/>
    </source>
</evidence>
<keyword evidence="10 11" id="KW-0472">Membrane</keyword>
<evidence type="ECO:0000256" key="7">
    <source>
        <dbReference type="ARBA" id="ARBA00022982"/>
    </source>
</evidence>
<keyword evidence="12" id="KW-0175">Coiled coil</keyword>
<dbReference type="RefSeq" id="XP_014183390.1">
    <property type="nucleotide sequence ID" value="XM_014327915.1"/>
</dbReference>
<dbReference type="AlphaFoldDB" id="J4UK31"/>
<evidence type="ECO:0000256" key="2">
    <source>
        <dbReference type="ARBA" id="ARBA00007312"/>
    </source>
</evidence>
<comment type="subcellular location">
    <subcellularLocation>
        <location evidence="1 11">Mitochondrion inner membrane</location>
        <topology evidence="1 11">Single-pass membrane protein</topology>
        <orientation evidence="1 11">Matrix side</orientation>
    </subcellularLocation>
</comment>
<feature type="coiled-coil region" evidence="12">
    <location>
        <begin position="74"/>
        <end position="101"/>
    </location>
</feature>
<dbReference type="PANTHER" id="PTHR12966">
    <property type="entry name" value="NADH DEHYDROGENASE UBIQUINONE 1 ALPHA SUBCOMPLEX SUBUNIT 13"/>
    <property type="match status" value="1"/>
</dbReference>
<dbReference type="VEuPathDB" id="FungiDB:A1Q1_06311"/>
<dbReference type="InterPro" id="IPR009346">
    <property type="entry name" value="GRIM-19"/>
</dbReference>
<feature type="transmembrane region" description="Helical" evidence="11">
    <location>
        <begin position="31"/>
        <end position="48"/>
    </location>
</feature>
<dbReference type="OrthoDB" id="3308at2759"/>
<keyword evidence="7 11" id="KW-0249">Electron transport</keyword>
<dbReference type="GO" id="GO:0045271">
    <property type="term" value="C:respiratory chain complex I"/>
    <property type="evidence" value="ECO:0007669"/>
    <property type="project" value="UniProtKB-UniRule"/>
</dbReference>
<dbReference type="GeneID" id="25989823"/>
<evidence type="ECO:0000313" key="13">
    <source>
        <dbReference type="EMBL" id="EJT52205.1"/>
    </source>
</evidence>
<dbReference type="EMBL" id="ALBS01000032">
    <property type="protein sequence ID" value="EJT52205.1"/>
    <property type="molecule type" value="Genomic_DNA"/>
</dbReference>
<dbReference type="HOGENOM" id="CLU_119720_1_0_1"/>
<reference evidence="13 14" key="1">
    <citation type="journal article" date="2012" name="Eukaryot. Cell">
        <title>Draft genome sequence of CBS 2479, the standard type strain of Trichosporon asahii.</title>
        <authorList>
            <person name="Yang R.Y."/>
            <person name="Li H.T."/>
            <person name="Zhu H."/>
            <person name="Zhou G.P."/>
            <person name="Wang M."/>
            <person name="Wang L."/>
        </authorList>
    </citation>
    <scope>NUCLEOTIDE SEQUENCE [LARGE SCALE GENOMIC DNA]</scope>
    <source>
        <strain evidence="14">ATCC 90039 / CBS 2479 / JCM 2466 / KCTC 7840 / NCYC 2677 / UAMH 7654</strain>
    </source>
</reference>
<evidence type="ECO:0000256" key="4">
    <source>
        <dbReference type="ARBA" id="ARBA00022660"/>
    </source>
</evidence>